<dbReference type="EMBL" id="CP042807">
    <property type="protein sequence ID" value="QEE23594.1"/>
    <property type="molecule type" value="Genomic_DNA"/>
</dbReference>
<dbReference type="RefSeq" id="WP_147626311.1">
    <property type="nucleotide sequence ID" value="NZ_CP042807.1"/>
</dbReference>
<name>A0A5B9DWT0_9GAMM</name>
<accession>A0A5B9DWT0</accession>
<gene>
    <name evidence="2" type="ORF">CS053_03010</name>
</gene>
<evidence type="ECO:0000313" key="3">
    <source>
        <dbReference type="Proteomes" id="UP000321807"/>
    </source>
</evidence>
<feature type="region of interest" description="Disordered" evidence="1">
    <location>
        <begin position="29"/>
        <end position="69"/>
    </location>
</feature>
<organism evidence="2 3">
    <name type="scientific">Rhodanobacter glycinis</name>
    <dbReference type="NCBI Taxonomy" id="582702"/>
    <lineage>
        <taxon>Bacteria</taxon>
        <taxon>Pseudomonadati</taxon>
        <taxon>Pseudomonadota</taxon>
        <taxon>Gammaproteobacteria</taxon>
        <taxon>Lysobacterales</taxon>
        <taxon>Rhodanobacteraceae</taxon>
        <taxon>Rhodanobacter</taxon>
    </lineage>
</organism>
<sequence length="69" mass="7172">MDASQFDARAGDGMDAGVEATQDAVARCPVGEPMNPAAGRRTEPPSPQVAARSQEHFGQGDMTIKLSGQ</sequence>
<dbReference type="Proteomes" id="UP000321807">
    <property type="component" value="Chromosome"/>
</dbReference>
<reference evidence="2 3" key="1">
    <citation type="submission" date="2019-08" db="EMBL/GenBank/DDBJ databases">
        <title>Complete genome sequence of Rhodanobacter glycinis strain T01E-68 isolated from tomato root.</title>
        <authorList>
            <person name="Weon H.-Y."/>
            <person name="Lee S.A."/>
        </authorList>
    </citation>
    <scope>NUCLEOTIDE SEQUENCE [LARGE SCALE GENOMIC DNA]</scope>
    <source>
        <strain evidence="2 3">T01E-68</strain>
    </source>
</reference>
<dbReference type="KEGG" id="rgl:CS053_03010"/>
<proteinExistence type="predicted"/>
<protein>
    <submittedName>
        <fullName evidence="2">Uncharacterized protein</fullName>
    </submittedName>
</protein>
<evidence type="ECO:0000313" key="2">
    <source>
        <dbReference type="EMBL" id="QEE23594.1"/>
    </source>
</evidence>
<evidence type="ECO:0000256" key="1">
    <source>
        <dbReference type="SAM" id="MobiDB-lite"/>
    </source>
</evidence>
<dbReference type="AlphaFoldDB" id="A0A5B9DWT0"/>